<gene>
    <name evidence="1" type="ORF">HPB50_010998</name>
</gene>
<comment type="caution">
    <text evidence="1">The sequence shown here is derived from an EMBL/GenBank/DDBJ whole genome shotgun (WGS) entry which is preliminary data.</text>
</comment>
<reference evidence="1" key="1">
    <citation type="submission" date="2020-05" db="EMBL/GenBank/DDBJ databases">
        <title>Large-scale comparative analyses of tick genomes elucidate their genetic diversity and vector capacities.</title>
        <authorList>
            <person name="Jia N."/>
            <person name="Wang J."/>
            <person name="Shi W."/>
            <person name="Du L."/>
            <person name="Sun Y."/>
            <person name="Zhan W."/>
            <person name="Jiang J."/>
            <person name="Wang Q."/>
            <person name="Zhang B."/>
            <person name="Ji P."/>
            <person name="Sakyi L.B."/>
            <person name="Cui X."/>
            <person name="Yuan T."/>
            <person name="Jiang B."/>
            <person name="Yang W."/>
            <person name="Lam T.T.-Y."/>
            <person name="Chang Q."/>
            <person name="Ding S."/>
            <person name="Wang X."/>
            <person name="Zhu J."/>
            <person name="Ruan X."/>
            <person name="Zhao L."/>
            <person name="Wei J."/>
            <person name="Que T."/>
            <person name="Du C."/>
            <person name="Cheng J."/>
            <person name="Dai P."/>
            <person name="Han X."/>
            <person name="Huang E."/>
            <person name="Gao Y."/>
            <person name="Liu J."/>
            <person name="Shao H."/>
            <person name="Ye R."/>
            <person name="Li L."/>
            <person name="Wei W."/>
            <person name="Wang X."/>
            <person name="Wang C."/>
            <person name="Yang T."/>
            <person name="Huo Q."/>
            <person name="Li W."/>
            <person name="Guo W."/>
            <person name="Chen H."/>
            <person name="Zhou L."/>
            <person name="Ni X."/>
            <person name="Tian J."/>
            <person name="Zhou Y."/>
            <person name="Sheng Y."/>
            <person name="Liu T."/>
            <person name="Pan Y."/>
            <person name="Xia L."/>
            <person name="Li J."/>
            <person name="Zhao F."/>
            <person name="Cao W."/>
        </authorList>
    </citation>
    <scope>NUCLEOTIDE SEQUENCE</scope>
    <source>
        <strain evidence="1">Hyas-2018</strain>
    </source>
</reference>
<protein>
    <submittedName>
        <fullName evidence="1">Uncharacterized protein</fullName>
    </submittedName>
</protein>
<sequence>MMKRCHQRSAERILKGCLENGGLYIKLGQSLVALNHLLPREYLDTLEVLHDRALVRSKDEISELFREDFGCLPEEIFLHAASMHSYITFLLSFQVQYIDLQQRFSGDLNGIGILVHIVSWMHPNFNFAWILDYLRSCLVKELDFMHEAGNMERCARDLAHLPYVSIPIVHWNKTSKVVLTMDFVNGVKISDVTGIKKLGLDLADVDRKMVSAFAEQIFHTGFVHADPHPGNVFVEKGKDGKAKIVLLDHGLYEYISKENRLSLCQLWKSIIMNDPVGMKMHSLELGVTNYPIFCEILMQRPLQRQTLHLRNQLSSEDVAYMRTMVQNHFDEVMDCIRSLPRPMLLVFR</sequence>
<name>A0ACB7TIM8_HYAAI</name>
<accession>A0ACB7TIM8</accession>
<dbReference type="EMBL" id="CM023481">
    <property type="protein sequence ID" value="KAH6945989.1"/>
    <property type="molecule type" value="Genomic_DNA"/>
</dbReference>
<proteinExistence type="predicted"/>
<organism evidence="1 2">
    <name type="scientific">Hyalomma asiaticum</name>
    <name type="common">Tick</name>
    <dbReference type="NCBI Taxonomy" id="266040"/>
    <lineage>
        <taxon>Eukaryota</taxon>
        <taxon>Metazoa</taxon>
        <taxon>Ecdysozoa</taxon>
        <taxon>Arthropoda</taxon>
        <taxon>Chelicerata</taxon>
        <taxon>Arachnida</taxon>
        <taxon>Acari</taxon>
        <taxon>Parasitiformes</taxon>
        <taxon>Ixodida</taxon>
        <taxon>Ixodoidea</taxon>
        <taxon>Ixodidae</taxon>
        <taxon>Hyalomminae</taxon>
        <taxon>Hyalomma</taxon>
    </lineage>
</organism>
<dbReference type="Proteomes" id="UP000821845">
    <property type="component" value="Chromosome 1"/>
</dbReference>
<evidence type="ECO:0000313" key="1">
    <source>
        <dbReference type="EMBL" id="KAH6945989.1"/>
    </source>
</evidence>
<keyword evidence="2" id="KW-1185">Reference proteome</keyword>
<evidence type="ECO:0000313" key="2">
    <source>
        <dbReference type="Proteomes" id="UP000821845"/>
    </source>
</evidence>